<protein>
    <submittedName>
        <fullName evidence="2">DUF397 domain-containing protein</fullName>
    </submittedName>
</protein>
<feature type="domain" description="DUF397" evidence="1">
    <location>
        <begin position="10"/>
        <end position="65"/>
    </location>
</feature>
<dbReference type="EMBL" id="JAAIKT010000007">
    <property type="protein sequence ID" value="NEW70497.1"/>
    <property type="molecule type" value="Genomic_DNA"/>
</dbReference>
<organism evidence="2 3">
    <name type="scientific">Streptomyces rhizosphaericus</name>
    <dbReference type="NCBI Taxonomy" id="114699"/>
    <lineage>
        <taxon>Bacteria</taxon>
        <taxon>Bacillati</taxon>
        <taxon>Actinomycetota</taxon>
        <taxon>Actinomycetes</taxon>
        <taxon>Kitasatosporales</taxon>
        <taxon>Streptomycetaceae</taxon>
        <taxon>Streptomyces</taxon>
        <taxon>Streptomyces violaceusniger group</taxon>
    </lineage>
</organism>
<evidence type="ECO:0000259" key="1">
    <source>
        <dbReference type="Pfam" id="PF04149"/>
    </source>
</evidence>
<evidence type="ECO:0000313" key="3">
    <source>
        <dbReference type="Proteomes" id="UP000476310"/>
    </source>
</evidence>
<proteinExistence type="predicted"/>
<name>A0A6G4ADD8_9ACTN</name>
<accession>A0A6G4ADD8</accession>
<reference evidence="2" key="1">
    <citation type="submission" date="2020-02" db="EMBL/GenBank/DDBJ databases">
        <title>A new Streptomyces sp. for controlling soil-borne diseases.</title>
        <authorList>
            <person name="Li X."/>
            <person name="Tian Y."/>
            <person name="Gao K."/>
        </authorList>
    </citation>
    <scope>NUCLEOTIDE SEQUENCE [LARGE SCALE GENOMIC DNA]</scope>
    <source>
        <strain evidence="2">0250</strain>
    </source>
</reference>
<dbReference type="RefSeq" id="WP_164425390.1">
    <property type="nucleotide sequence ID" value="NZ_JAAIKT010000007.1"/>
</dbReference>
<keyword evidence="3" id="KW-1185">Reference proteome</keyword>
<sequence>MSADLDLTAAEWIRSSYSDANGGQCVKFSRTFAQTHGAIPVRDSKNPDGPTLIVSATGWSSFISTLIRGGFRAA</sequence>
<dbReference type="Proteomes" id="UP000476310">
    <property type="component" value="Unassembled WGS sequence"/>
</dbReference>
<gene>
    <name evidence="2" type="ORF">G4H13_08750</name>
</gene>
<comment type="caution">
    <text evidence="2">The sequence shown here is derived from an EMBL/GenBank/DDBJ whole genome shotgun (WGS) entry which is preliminary data.</text>
</comment>
<evidence type="ECO:0000313" key="2">
    <source>
        <dbReference type="EMBL" id="NEW70497.1"/>
    </source>
</evidence>
<dbReference type="InterPro" id="IPR007278">
    <property type="entry name" value="DUF397"/>
</dbReference>
<dbReference type="Pfam" id="PF04149">
    <property type="entry name" value="DUF397"/>
    <property type="match status" value="1"/>
</dbReference>
<dbReference type="AlphaFoldDB" id="A0A6G4ADD8"/>